<evidence type="ECO:0000313" key="2">
    <source>
        <dbReference type="Proteomes" id="UP000324222"/>
    </source>
</evidence>
<protein>
    <submittedName>
        <fullName evidence="1">Uncharacterized protein</fullName>
    </submittedName>
</protein>
<sequence>MRAGQGRQATGKHRAAAVVVSSYLGLFVHKGPARDTGGVGCAGPEAASCSPRLRGRGGNALRHRLSRSFLILHGSHALGAPLVPPLRPHRTPSSA</sequence>
<accession>A0A5B7DSR6</accession>
<proteinExistence type="predicted"/>
<reference evidence="1 2" key="1">
    <citation type="submission" date="2019-05" db="EMBL/GenBank/DDBJ databases">
        <title>Another draft genome of Portunus trituberculatus and its Hox gene families provides insights of decapod evolution.</title>
        <authorList>
            <person name="Jeong J.-H."/>
            <person name="Song I."/>
            <person name="Kim S."/>
            <person name="Choi T."/>
            <person name="Kim D."/>
            <person name="Ryu S."/>
            <person name="Kim W."/>
        </authorList>
    </citation>
    <scope>NUCLEOTIDE SEQUENCE [LARGE SCALE GENOMIC DNA]</scope>
    <source>
        <tissue evidence="1">Muscle</tissue>
    </source>
</reference>
<dbReference type="Proteomes" id="UP000324222">
    <property type="component" value="Unassembled WGS sequence"/>
</dbReference>
<evidence type="ECO:0000313" key="1">
    <source>
        <dbReference type="EMBL" id="MPC24124.1"/>
    </source>
</evidence>
<dbReference type="AlphaFoldDB" id="A0A5B7DSR6"/>
<keyword evidence="2" id="KW-1185">Reference proteome</keyword>
<dbReference type="EMBL" id="VSRR010001291">
    <property type="protein sequence ID" value="MPC24124.1"/>
    <property type="molecule type" value="Genomic_DNA"/>
</dbReference>
<comment type="caution">
    <text evidence="1">The sequence shown here is derived from an EMBL/GenBank/DDBJ whole genome shotgun (WGS) entry which is preliminary data.</text>
</comment>
<name>A0A5B7DSR6_PORTR</name>
<gene>
    <name evidence="1" type="ORF">E2C01_017196</name>
</gene>
<organism evidence="1 2">
    <name type="scientific">Portunus trituberculatus</name>
    <name type="common">Swimming crab</name>
    <name type="synonym">Neptunus trituberculatus</name>
    <dbReference type="NCBI Taxonomy" id="210409"/>
    <lineage>
        <taxon>Eukaryota</taxon>
        <taxon>Metazoa</taxon>
        <taxon>Ecdysozoa</taxon>
        <taxon>Arthropoda</taxon>
        <taxon>Crustacea</taxon>
        <taxon>Multicrustacea</taxon>
        <taxon>Malacostraca</taxon>
        <taxon>Eumalacostraca</taxon>
        <taxon>Eucarida</taxon>
        <taxon>Decapoda</taxon>
        <taxon>Pleocyemata</taxon>
        <taxon>Brachyura</taxon>
        <taxon>Eubrachyura</taxon>
        <taxon>Portunoidea</taxon>
        <taxon>Portunidae</taxon>
        <taxon>Portuninae</taxon>
        <taxon>Portunus</taxon>
    </lineage>
</organism>